<feature type="region of interest" description="Disordered" evidence="1">
    <location>
        <begin position="22"/>
        <end position="59"/>
    </location>
</feature>
<dbReference type="AlphaFoldDB" id="A0A9D5H523"/>
<proteinExistence type="predicted"/>
<sequence length="169" mass="18488">MEFHRRGGHPWGRWHSRRKISNIAGSAKGKQATQLTNDANRPMESNIESEPRTGLETSNGVGGNLECSLQATHLMENSNRFMVCASNVGHTIGVQTRRSNLLLQSSGFHATVNVCTTSIGAAVQSSGEARSQATTIAKESSLKKRLLRVQMHDFFNTLMVDVVLGYFNG</sequence>
<gene>
    <name evidence="2" type="ORF">J5N97_028681</name>
</gene>
<organism evidence="2 3">
    <name type="scientific">Dioscorea zingiberensis</name>
    <dbReference type="NCBI Taxonomy" id="325984"/>
    <lineage>
        <taxon>Eukaryota</taxon>
        <taxon>Viridiplantae</taxon>
        <taxon>Streptophyta</taxon>
        <taxon>Embryophyta</taxon>
        <taxon>Tracheophyta</taxon>
        <taxon>Spermatophyta</taxon>
        <taxon>Magnoliopsida</taxon>
        <taxon>Liliopsida</taxon>
        <taxon>Dioscoreales</taxon>
        <taxon>Dioscoreaceae</taxon>
        <taxon>Dioscorea</taxon>
    </lineage>
</organism>
<evidence type="ECO:0000256" key="1">
    <source>
        <dbReference type="SAM" id="MobiDB-lite"/>
    </source>
</evidence>
<name>A0A9D5H523_9LILI</name>
<dbReference type="EMBL" id="JAGGNH010000009">
    <property type="protein sequence ID" value="KAJ0963559.1"/>
    <property type="molecule type" value="Genomic_DNA"/>
</dbReference>
<evidence type="ECO:0000313" key="3">
    <source>
        <dbReference type="Proteomes" id="UP001085076"/>
    </source>
</evidence>
<accession>A0A9D5H523</accession>
<protein>
    <submittedName>
        <fullName evidence="2">Uncharacterized protein</fullName>
    </submittedName>
</protein>
<evidence type="ECO:0000313" key="2">
    <source>
        <dbReference type="EMBL" id="KAJ0963559.1"/>
    </source>
</evidence>
<reference evidence="2" key="1">
    <citation type="submission" date="2021-03" db="EMBL/GenBank/DDBJ databases">
        <authorList>
            <person name="Li Z."/>
            <person name="Yang C."/>
        </authorList>
    </citation>
    <scope>NUCLEOTIDE SEQUENCE</scope>
    <source>
        <strain evidence="2">Dzin_1.0</strain>
        <tissue evidence="2">Leaf</tissue>
    </source>
</reference>
<keyword evidence="3" id="KW-1185">Reference proteome</keyword>
<reference evidence="2" key="2">
    <citation type="journal article" date="2022" name="Hortic Res">
        <title>The genome of Dioscorea zingiberensis sheds light on the biosynthesis, origin and evolution of the medicinally important diosgenin saponins.</title>
        <authorList>
            <person name="Li Y."/>
            <person name="Tan C."/>
            <person name="Li Z."/>
            <person name="Guo J."/>
            <person name="Li S."/>
            <person name="Chen X."/>
            <person name="Wang C."/>
            <person name="Dai X."/>
            <person name="Yang H."/>
            <person name="Song W."/>
            <person name="Hou L."/>
            <person name="Xu J."/>
            <person name="Tong Z."/>
            <person name="Xu A."/>
            <person name="Yuan X."/>
            <person name="Wang W."/>
            <person name="Yang Q."/>
            <person name="Chen L."/>
            <person name="Sun Z."/>
            <person name="Wang K."/>
            <person name="Pan B."/>
            <person name="Chen J."/>
            <person name="Bao Y."/>
            <person name="Liu F."/>
            <person name="Qi X."/>
            <person name="Gang D.R."/>
            <person name="Wen J."/>
            <person name="Li J."/>
        </authorList>
    </citation>
    <scope>NUCLEOTIDE SEQUENCE</scope>
    <source>
        <strain evidence="2">Dzin_1.0</strain>
    </source>
</reference>
<comment type="caution">
    <text evidence="2">The sequence shown here is derived from an EMBL/GenBank/DDBJ whole genome shotgun (WGS) entry which is preliminary data.</text>
</comment>
<dbReference type="Proteomes" id="UP001085076">
    <property type="component" value="Miscellaneous, Linkage group lg09"/>
</dbReference>